<dbReference type="RefSeq" id="XP_043001719.1">
    <property type="nucleotide sequence ID" value="XM_043145784.1"/>
</dbReference>
<protein>
    <submittedName>
        <fullName evidence="2">Uncharacterized protein</fullName>
    </submittedName>
</protein>
<reference evidence="2" key="1">
    <citation type="submission" date="2020-03" db="EMBL/GenBank/DDBJ databases">
        <title>A mixture of massive structural variations and highly conserved coding sequences in Ustilaginoidea virens genome.</title>
        <authorList>
            <person name="Zhang K."/>
            <person name="Zhao Z."/>
            <person name="Zhang Z."/>
            <person name="Li Y."/>
            <person name="Hsiang T."/>
            <person name="Sun W."/>
        </authorList>
    </citation>
    <scope>NUCLEOTIDE SEQUENCE</scope>
    <source>
        <strain evidence="2">UV-8b</strain>
    </source>
</reference>
<gene>
    <name evidence="2" type="ORF">UV8b_08287</name>
</gene>
<dbReference type="Proteomes" id="UP000027002">
    <property type="component" value="Chromosome 7"/>
</dbReference>
<proteinExistence type="predicted"/>
<feature type="compositionally biased region" description="Basic and acidic residues" evidence="1">
    <location>
        <begin position="73"/>
        <end position="82"/>
    </location>
</feature>
<feature type="compositionally biased region" description="Low complexity" evidence="1">
    <location>
        <begin position="10"/>
        <end position="24"/>
    </location>
</feature>
<sequence length="108" mass="11536">MWPECASLGPQPVSCPSSRSSSPSVPGPPTQTDHSILGVIFNFSPPAMPDQVDQQPAKTEILPQDPTQPVETRQPEPESRMAVDDVRLRGGEYASCNCCGCGCSEECC</sequence>
<name>A0A8E5MLD2_USTVR</name>
<keyword evidence="3" id="KW-1185">Reference proteome</keyword>
<evidence type="ECO:0000256" key="1">
    <source>
        <dbReference type="SAM" id="MobiDB-lite"/>
    </source>
</evidence>
<evidence type="ECO:0000313" key="2">
    <source>
        <dbReference type="EMBL" id="QUC24046.1"/>
    </source>
</evidence>
<dbReference type="AlphaFoldDB" id="A0A8E5MLD2"/>
<evidence type="ECO:0000313" key="3">
    <source>
        <dbReference type="Proteomes" id="UP000027002"/>
    </source>
</evidence>
<organism evidence="2 3">
    <name type="scientific">Ustilaginoidea virens</name>
    <name type="common">Rice false smut fungus</name>
    <name type="synonym">Villosiclava virens</name>
    <dbReference type="NCBI Taxonomy" id="1159556"/>
    <lineage>
        <taxon>Eukaryota</taxon>
        <taxon>Fungi</taxon>
        <taxon>Dikarya</taxon>
        <taxon>Ascomycota</taxon>
        <taxon>Pezizomycotina</taxon>
        <taxon>Sordariomycetes</taxon>
        <taxon>Hypocreomycetidae</taxon>
        <taxon>Hypocreales</taxon>
        <taxon>Clavicipitaceae</taxon>
        <taxon>Ustilaginoidea</taxon>
    </lineage>
</organism>
<accession>A0A8E5MLD2</accession>
<feature type="region of interest" description="Disordered" evidence="1">
    <location>
        <begin position="1"/>
        <end position="82"/>
    </location>
</feature>
<dbReference type="EMBL" id="CP072759">
    <property type="protein sequence ID" value="QUC24046.1"/>
    <property type="molecule type" value="Genomic_DNA"/>
</dbReference>
<dbReference type="GeneID" id="66069064"/>
<dbReference type="KEGG" id="uvi:66069064"/>